<sequence>MKNALYLFVVSAYSRLNFKSYQFESYENDTIKPVRRSILPTTGKKQSFYLFFCAIALVFSSSCKKQIAPIEPQVNPDSNRKVEQLIADSVYFYYKEQSYWSDNLITYNPIHQFTDNNLQLGTDLLANARRALNFLTSQTPVHAGYNRAIDRFSFIAESSFSNSSLRADRTDGYGIHETLVGINNEPVAYIYVNLVEGGSPAARAGIKRGDKIVSINGDRNMGVPISEDGTILDRSVLRIVERALESQAFSLEIERDKITYSYDLQSENYEIEPILKDTILTVQGQKIGYFALSSFEQVRTTSGINTPFKAKLDAIFSHFNAEKIQDIIIDFRYNTGGYVDAAEYVANHLINNEGDRQLMYRSDTNPNLRRGKYAGRFADVSFVKRTVLNPRKLYVLIGQNTASASELVISALMAYYNPNGNADVSTRRLEIIGTPFAVKKGFSTPSTYGKPMGFFPQNIMNRVDLWAASFKIINALDYTDYWDGIPATYATPVIDNVLYDFGDPRESMTNTALFHIANNRYPTESVNTQPRRISNPTTIDQQDVKLIIPLNDPKPREMIKIR</sequence>
<dbReference type="RefSeq" id="WP_380884739.1">
    <property type="nucleotide sequence ID" value="NZ_JBHUMB010000013.1"/>
</dbReference>
<proteinExistence type="predicted"/>
<evidence type="ECO:0000313" key="3">
    <source>
        <dbReference type="Proteomes" id="UP001597418"/>
    </source>
</evidence>
<dbReference type="PANTHER" id="PTHR32060:SF30">
    <property type="entry name" value="CARBOXY-TERMINAL PROCESSING PROTEASE CTPA"/>
    <property type="match status" value="1"/>
</dbReference>
<name>A0ABW5UFU0_9SPHI</name>
<evidence type="ECO:0000313" key="2">
    <source>
        <dbReference type="EMBL" id="MFD2743736.1"/>
    </source>
</evidence>
<dbReference type="Pfam" id="PF17820">
    <property type="entry name" value="PDZ_6"/>
    <property type="match status" value="1"/>
</dbReference>
<dbReference type="PROSITE" id="PS50106">
    <property type="entry name" value="PDZ"/>
    <property type="match status" value="1"/>
</dbReference>
<dbReference type="PANTHER" id="PTHR32060">
    <property type="entry name" value="TAIL-SPECIFIC PROTEASE"/>
    <property type="match status" value="1"/>
</dbReference>
<dbReference type="InterPro" id="IPR029045">
    <property type="entry name" value="ClpP/crotonase-like_dom_sf"/>
</dbReference>
<dbReference type="InterPro" id="IPR041489">
    <property type="entry name" value="PDZ_6"/>
</dbReference>
<dbReference type="Gene3D" id="2.30.42.10">
    <property type="match status" value="1"/>
</dbReference>
<reference evidence="3" key="1">
    <citation type="journal article" date="2019" name="Int. J. Syst. Evol. Microbiol.">
        <title>The Global Catalogue of Microorganisms (GCM) 10K type strain sequencing project: providing services to taxonomists for standard genome sequencing and annotation.</title>
        <authorList>
            <consortium name="The Broad Institute Genomics Platform"/>
            <consortium name="The Broad Institute Genome Sequencing Center for Infectious Disease"/>
            <person name="Wu L."/>
            <person name="Ma J."/>
        </authorList>
    </citation>
    <scope>NUCLEOTIDE SEQUENCE [LARGE SCALE GENOMIC DNA]</scope>
    <source>
        <strain evidence="3">KCTC 42247</strain>
    </source>
</reference>
<dbReference type="Proteomes" id="UP001597418">
    <property type="component" value="Unassembled WGS sequence"/>
</dbReference>
<dbReference type="Pfam" id="PF03572">
    <property type="entry name" value="Peptidase_S41"/>
    <property type="match status" value="1"/>
</dbReference>
<accession>A0ABW5UFU0</accession>
<dbReference type="Gene3D" id="3.30.750.170">
    <property type="match status" value="1"/>
</dbReference>
<dbReference type="InterPro" id="IPR036034">
    <property type="entry name" value="PDZ_sf"/>
</dbReference>
<dbReference type="SUPFAM" id="SSF50156">
    <property type="entry name" value="PDZ domain-like"/>
    <property type="match status" value="1"/>
</dbReference>
<dbReference type="InterPro" id="IPR001478">
    <property type="entry name" value="PDZ"/>
</dbReference>
<dbReference type="SUPFAM" id="SSF52096">
    <property type="entry name" value="ClpP/crotonase"/>
    <property type="match status" value="1"/>
</dbReference>
<dbReference type="Gene3D" id="3.90.226.10">
    <property type="entry name" value="2-enoyl-CoA Hydratase, Chain A, domain 1"/>
    <property type="match status" value="1"/>
</dbReference>
<dbReference type="SMART" id="SM00228">
    <property type="entry name" value="PDZ"/>
    <property type="match status" value="1"/>
</dbReference>
<protein>
    <submittedName>
        <fullName evidence="2">S41 family peptidase</fullName>
    </submittedName>
</protein>
<comment type="caution">
    <text evidence="2">The sequence shown here is derived from an EMBL/GenBank/DDBJ whole genome shotgun (WGS) entry which is preliminary data.</text>
</comment>
<feature type="domain" description="PDZ" evidence="1">
    <location>
        <begin position="162"/>
        <end position="217"/>
    </location>
</feature>
<dbReference type="EMBL" id="JBHUMB010000013">
    <property type="protein sequence ID" value="MFD2743736.1"/>
    <property type="molecule type" value="Genomic_DNA"/>
</dbReference>
<gene>
    <name evidence="2" type="ORF">ACFSQ6_10035</name>
</gene>
<organism evidence="2 3">
    <name type="scientific">Sphingobacterium populi</name>
    <dbReference type="NCBI Taxonomy" id="1812824"/>
    <lineage>
        <taxon>Bacteria</taxon>
        <taxon>Pseudomonadati</taxon>
        <taxon>Bacteroidota</taxon>
        <taxon>Sphingobacteriia</taxon>
        <taxon>Sphingobacteriales</taxon>
        <taxon>Sphingobacteriaceae</taxon>
        <taxon>Sphingobacterium</taxon>
    </lineage>
</organism>
<keyword evidence="3" id="KW-1185">Reference proteome</keyword>
<evidence type="ECO:0000259" key="1">
    <source>
        <dbReference type="PROSITE" id="PS50106"/>
    </source>
</evidence>
<dbReference type="InterPro" id="IPR005151">
    <property type="entry name" value="Tail-specific_protease"/>
</dbReference>